<dbReference type="HAMAP" id="MF_00327">
    <property type="entry name" value="Ribosomal_eL43"/>
    <property type="match status" value="1"/>
</dbReference>
<keyword evidence="4" id="KW-0687">Ribonucleoprotein</keyword>
<evidence type="ECO:0000313" key="5">
    <source>
        <dbReference type="EMBL" id="KAF9968628.1"/>
    </source>
</evidence>
<comment type="caution">
    <text evidence="5">The sequence shown here is derived from an EMBL/GenBank/DDBJ whole genome shotgun (WGS) entry which is preliminary data.</text>
</comment>
<dbReference type="InterPro" id="IPR011331">
    <property type="entry name" value="Ribosomal_eL37/eL43"/>
</dbReference>
<dbReference type="PANTHER" id="PTHR48129">
    <property type="entry name" value="60S RIBOSOMAL PROTEIN L37A"/>
    <property type="match status" value="1"/>
</dbReference>
<dbReference type="FunFam" id="2.20.25.30:FF:000002">
    <property type="entry name" value="60S ribosomal protein L37a"/>
    <property type="match status" value="1"/>
</dbReference>
<dbReference type="InterPro" id="IPR002674">
    <property type="entry name" value="Ribosomal_eL43"/>
</dbReference>
<gene>
    <name evidence="5" type="primary">RPL37A_2</name>
    <name evidence="5" type="ORF">BGZ70_001364</name>
</gene>
<dbReference type="InterPro" id="IPR050522">
    <property type="entry name" value="Ribosomal_protein_eL43"/>
</dbReference>
<evidence type="ECO:0000256" key="2">
    <source>
        <dbReference type="ARBA" id="ARBA00022833"/>
    </source>
</evidence>
<dbReference type="GO" id="GO:0005840">
    <property type="term" value="C:ribosome"/>
    <property type="evidence" value="ECO:0007669"/>
    <property type="project" value="UniProtKB-KW"/>
</dbReference>
<sequence>MSPPPTWVTDQLSDMTTLLLQPERWDFRQSLATGSAESELGAEGGNRHGSLEPLIAKRTKKVGVVGKYGVRYGASLRKQVKKMEITQHSKYTCTFCGKDAVKRLSVGIWKCRGCKKTMAGGAWTLSTTAAATVRSTTRRLREIMEV</sequence>
<dbReference type="InterPro" id="IPR011332">
    <property type="entry name" value="Ribosomal_zn-bd"/>
</dbReference>
<dbReference type="EMBL" id="JAAAHY010000013">
    <property type="protein sequence ID" value="KAF9968628.1"/>
    <property type="molecule type" value="Genomic_DNA"/>
</dbReference>
<evidence type="ECO:0000256" key="3">
    <source>
        <dbReference type="ARBA" id="ARBA00022980"/>
    </source>
</evidence>
<dbReference type="Pfam" id="PF01780">
    <property type="entry name" value="Ribosomal_L37ae"/>
    <property type="match status" value="1"/>
</dbReference>
<comment type="similarity">
    <text evidence="1">Belongs to the eukaryotic ribosomal protein eL43 family.</text>
</comment>
<evidence type="ECO:0000313" key="6">
    <source>
        <dbReference type="Proteomes" id="UP000738359"/>
    </source>
</evidence>
<dbReference type="NCBIfam" id="TIGR00280">
    <property type="entry name" value="eL43_euk_arch"/>
    <property type="match status" value="1"/>
</dbReference>
<reference evidence="5" key="1">
    <citation type="journal article" date="2020" name="Fungal Divers.">
        <title>Resolving the Mortierellaceae phylogeny through synthesis of multi-gene phylogenetics and phylogenomics.</title>
        <authorList>
            <person name="Vandepol N."/>
            <person name="Liber J."/>
            <person name="Desiro A."/>
            <person name="Na H."/>
            <person name="Kennedy M."/>
            <person name="Barry K."/>
            <person name="Grigoriev I.V."/>
            <person name="Miller A.N."/>
            <person name="O'Donnell K."/>
            <person name="Stajich J.E."/>
            <person name="Bonito G."/>
        </authorList>
    </citation>
    <scope>NUCLEOTIDE SEQUENCE</scope>
    <source>
        <strain evidence="5">CK1249</strain>
    </source>
</reference>
<dbReference type="PANTHER" id="PTHR48129:SF1">
    <property type="entry name" value="LARGE RIBOSOMAL SUBUNIT PROTEIN EL43"/>
    <property type="match status" value="1"/>
</dbReference>
<dbReference type="Proteomes" id="UP000738359">
    <property type="component" value="Unassembled WGS sequence"/>
</dbReference>
<dbReference type="GO" id="GO:0003735">
    <property type="term" value="F:structural constituent of ribosome"/>
    <property type="evidence" value="ECO:0007669"/>
    <property type="project" value="InterPro"/>
</dbReference>
<dbReference type="AlphaFoldDB" id="A0A9P6JEW7"/>
<keyword evidence="3 5" id="KW-0689">Ribosomal protein</keyword>
<protein>
    <submittedName>
        <fullName evidence="5">60S ribosomal protein L37A</fullName>
    </submittedName>
</protein>
<evidence type="ECO:0000256" key="1">
    <source>
        <dbReference type="ARBA" id="ARBA00008672"/>
    </source>
</evidence>
<name>A0A9P6JEW7_MORAP</name>
<dbReference type="OrthoDB" id="2185952at2759"/>
<accession>A0A9P6JEW7</accession>
<dbReference type="NCBIfam" id="NF003058">
    <property type="entry name" value="PRK03976.1"/>
    <property type="match status" value="1"/>
</dbReference>
<evidence type="ECO:0000256" key="4">
    <source>
        <dbReference type="ARBA" id="ARBA00023274"/>
    </source>
</evidence>
<dbReference type="GO" id="GO:1990904">
    <property type="term" value="C:ribonucleoprotein complex"/>
    <property type="evidence" value="ECO:0007669"/>
    <property type="project" value="UniProtKB-KW"/>
</dbReference>
<keyword evidence="6" id="KW-1185">Reference proteome</keyword>
<dbReference type="GO" id="GO:0006412">
    <property type="term" value="P:translation"/>
    <property type="evidence" value="ECO:0007669"/>
    <property type="project" value="InterPro"/>
</dbReference>
<dbReference type="Gene3D" id="2.20.25.30">
    <property type="match status" value="1"/>
</dbReference>
<keyword evidence="2" id="KW-0862">Zinc</keyword>
<organism evidence="5 6">
    <name type="scientific">Mortierella alpina</name>
    <name type="common">Oleaginous fungus</name>
    <name type="synonym">Mortierella renispora</name>
    <dbReference type="NCBI Taxonomy" id="64518"/>
    <lineage>
        <taxon>Eukaryota</taxon>
        <taxon>Fungi</taxon>
        <taxon>Fungi incertae sedis</taxon>
        <taxon>Mucoromycota</taxon>
        <taxon>Mortierellomycotina</taxon>
        <taxon>Mortierellomycetes</taxon>
        <taxon>Mortierellales</taxon>
        <taxon>Mortierellaceae</taxon>
        <taxon>Mortierella</taxon>
    </lineage>
</organism>
<proteinExistence type="inferred from homology"/>
<dbReference type="SUPFAM" id="SSF57829">
    <property type="entry name" value="Zn-binding ribosomal proteins"/>
    <property type="match status" value="1"/>
</dbReference>